<protein>
    <submittedName>
        <fullName evidence="10">Facilitated trehalose transporter Tret1-like isoform X1</fullName>
    </submittedName>
</protein>
<feature type="transmembrane region" description="Helical" evidence="8">
    <location>
        <begin position="57"/>
        <end position="73"/>
    </location>
</feature>
<accession>A0AAJ6ZAU1</accession>
<feature type="transmembrane region" description="Helical" evidence="8">
    <location>
        <begin position="85"/>
        <end position="104"/>
    </location>
</feature>
<evidence type="ECO:0000256" key="8">
    <source>
        <dbReference type="SAM" id="Phobius"/>
    </source>
</evidence>
<sequence length="503" mass="56033">MSANKRTYSPFVKQSFVTAAVCINIVCHGCVMGFPAILLPQLRQPGSPLAVPKSTESWIASVHSISMLLGYFLTPPIMERLGRKLAHYAVCIPFLVGWFMIVMAESVHVIIIGRILHGLSSGLLTTLRSVLIGEYTSPRNRGAFLTTISLAQAFGIFFVHLVGSLLSWRLTALVCAFFSYTSFIMTMFIPESPSWLVARGRFDECRAVFHWLRGDAEDDELEDMINTRIAYEKAIVRKRCSGSESSRINKIWHTMTKKEFYKPIILMIHGNILMQFAGGTTMSAYSTVIIGLLMGPGANAHFWMVFLDTQRIISNSVAVYVINRTKRRTMLFSTGALCVVSHLAIAAYVYARHEGIFVYDAIWLPALLINIQFFTVAVGMVPLPNVIAGEVFPLEHRSICGSISLMTGGSFMFVTLKTFPYLVDAGGLQGTYLLYAALLTYNLAVMWVLLPETRGKTLQQIEAEFRGRALRPEEAEARHSLHADPVEAYKSKLSLRRCSSAVL</sequence>
<evidence type="ECO:0000256" key="6">
    <source>
        <dbReference type="ARBA" id="ARBA00022989"/>
    </source>
</evidence>
<name>A0AAJ6ZAU1_PAPXU</name>
<dbReference type="PANTHER" id="PTHR48021:SF68">
    <property type="entry name" value="MAJOR FACILITATOR SUPERFAMILY (MFS) PROFILE DOMAIN-CONTAINING PROTEIN"/>
    <property type="match status" value="1"/>
</dbReference>
<dbReference type="InterPro" id="IPR036259">
    <property type="entry name" value="MFS_trans_sf"/>
</dbReference>
<dbReference type="PANTHER" id="PTHR48021">
    <property type="match status" value="1"/>
</dbReference>
<dbReference type="RefSeq" id="XP_013168667.1">
    <property type="nucleotide sequence ID" value="XM_013313213.1"/>
</dbReference>
<feature type="transmembrane region" description="Helical" evidence="8">
    <location>
        <begin position="168"/>
        <end position="189"/>
    </location>
</feature>
<dbReference type="SUPFAM" id="SSF103473">
    <property type="entry name" value="MFS general substrate transporter"/>
    <property type="match status" value="1"/>
</dbReference>
<feature type="transmembrane region" description="Helical" evidence="8">
    <location>
        <begin position="328"/>
        <end position="350"/>
    </location>
</feature>
<evidence type="ECO:0000256" key="7">
    <source>
        <dbReference type="ARBA" id="ARBA00023136"/>
    </source>
</evidence>
<dbReference type="FunFam" id="1.20.1250.20:FF:000218">
    <property type="entry name" value="facilitated trehalose transporter Tret1"/>
    <property type="match status" value="1"/>
</dbReference>
<reference evidence="10" key="1">
    <citation type="submission" date="2025-08" db="UniProtKB">
        <authorList>
            <consortium name="RefSeq"/>
        </authorList>
    </citation>
    <scope>IDENTIFICATION</scope>
</reference>
<dbReference type="InterPro" id="IPR050549">
    <property type="entry name" value="MFS_Trehalose_Transporter"/>
</dbReference>
<dbReference type="GO" id="GO:0022857">
    <property type="term" value="F:transmembrane transporter activity"/>
    <property type="evidence" value="ECO:0007669"/>
    <property type="project" value="InterPro"/>
</dbReference>
<dbReference type="PROSITE" id="PS50850">
    <property type="entry name" value="MFS"/>
    <property type="match status" value="1"/>
</dbReference>
<evidence type="ECO:0000256" key="3">
    <source>
        <dbReference type="ARBA" id="ARBA00022475"/>
    </source>
</evidence>
<feature type="transmembrane region" description="Helical" evidence="8">
    <location>
        <begin position="284"/>
        <end position="307"/>
    </location>
</feature>
<keyword evidence="5 8" id="KW-0812">Transmembrane</keyword>
<feature type="transmembrane region" description="Helical" evidence="8">
    <location>
        <begin position="362"/>
        <end position="387"/>
    </location>
</feature>
<evidence type="ECO:0000259" key="9">
    <source>
        <dbReference type="PROSITE" id="PS50850"/>
    </source>
</evidence>
<feature type="transmembrane region" description="Helical" evidence="8">
    <location>
        <begin position="143"/>
        <end position="162"/>
    </location>
</feature>
<dbReference type="InterPro" id="IPR005829">
    <property type="entry name" value="Sugar_transporter_CS"/>
</dbReference>
<dbReference type="Proteomes" id="UP000694872">
    <property type="component" value="Unplaced"/>
</dbReference>
<dbReference type="InterPro" id="IPR005828">
    <property type="entry name" value="MFS_sugar_transport-like"/>
</dbReference>
<proteinExistence type="predicted"/>
<feature type="transmembrane region" description="Helical" evidence="8">
    <location>
        <begin position="16"/>
        <end position="37"/>
    </location>
</feature>
<gene>
    <name evidence="10" type="primary">LOC106118547</name>
</gene>
<keyword evidence="2" id="KW-0813">Transport</keyword>
<dbReference type="InterPro" id="IPR020846">
    <property type="entry name" value="MFS_dom"/>
</dbReference>
<keyword evidence="3" id="KW-1003">Cell membrane</keyword>
<dbReference type="KEGG" id="pxu:106118547"/>
<dbReference type="PROSITE" id="PS00217">
    <property type="entry name" value="SUGAR_TRANSPORT_2"/>
    <property type="match status" value="1"/>
</dbReference>
<dbReference type="AlphaFoldDB" id="A0AAJ6ZAU1"/>
<evidence type="ECO:0000256" key="2">
    <source>
        <dbReference type="ARBA" id="ARBA00022448"/>
    </source>
</evidence>
<keyword evidence="7 8" id="KW-0472">Membrane</keyword>
<keyword evidence="4" id="KW-0762">Sugar transport</keyword>
<evidence type="ECO:0000256" key="5">
    <source>
        <dbReference type="ARBA" id="ARBA00022692"/>
    </source>
</evidence>
<keyword evidence="6 8" id="KW-1133">Transmembrane helix</keyword>
<feature type="transmembrane region" description="Helical" evidence="8">
    <location>
        <begin position="399"/>
        <end position="420"/>
    </location>
</feature>
<dbReference type="GeneID" id="106118547"/>
<evidence type="ECO:0000256" key="1">
    <source>
        <dbReference type="ARBA" id="ARBA00004651"/>
    </source>
</evidence>
<comment type="subcellular location">
    <subcellularLocation>
        <location evidence="1">Cell membrane</location>
        <topology evidence="1">Multi-pass membrane protein</topology>
    </subcellularLocation>
</comment>
<dbReference type="GO" id="GO:0005886">
    <property type="term" value="C:plasma membrane"/>
    <property type="evidence" value="ECO:0007669"/>
    <property type="project" value="UniProtKB-SubCell"/>
</dbReference>
<dbReference type="Gene3D" id="1.20.1250.20">
    <property type="entry name" value="MFS general substrate transporter like domains"/>
    <property type="match status" value="1"/>
</dbReference>
<evidence type="ECO:0000313" key="10">
    <source>
        <dbReference type="RefSeq" id="XP_013168667.1"/>
    </source>
</evidence>
<evidence type="ECO:0000256" key="4">
    <source>
        <dbReference type="ARBA" id="ARBA00022597"/>
    </source>
</evidence>
<dbReference type="Pfam" id="PF00083">
    <property type="entry name" value="Sugar_tr"/>
    <property type="match status" value="1"/>
</dbReference>
<feature type="domain" description="Major facilitator superfamily (MFS) profile" evidence="9">
    <location>
        <begin position="1"/>
        <end position="454"/>
    </location>
</feature>
<organism evidence="10">
    <name type="scientific">Papilio xuthus</name>
    <name type="common">Asian swallowtail butterfly</name>
    <dbReference type="NCBI Taxonomy" id="66420"/>
    <lineage>
        <taxon>Eukaryota</taxon>
        <taxon>Metazoa</taxon>
        <taxon>Ecdysozoa</taxon>
        <taxon>Arthropoda</taxon>
        <taxon>Hexapoda</taxon>
        <taxon>Insecta</taxon>
        <taxon>Pterygota</taxon>
        <taxon>Neoptera</taxon>
        <taxon>Endopterygota</taxon>
        <taxon>Lepidoptera</taxon>
        <taxon>Glossata</taxon>
        <taxon>Ditrysia</taxon>
        <taxon>Papilionoidea</taxon>
        <taxon>Papilionidae</taxon>
        <taxon>Papilioninae</taxon>
        <taxon>Papilio</taxon>
    </lineage>
</organism>
<feature type="transmembrane region" description="Helical" evidence="8">
    <location>
        <begin position="432"/>
        <end position="450"/>
    </location>
</feature>